<dbReference type="EMBL" id="JARSBO010000014">
    <property type="protein sequence ID" value="MDG4721594.1"/>
    <property type="molecule type" value="Genomic_DNA"/>
</dbReference>
<sequence>MADSLANDIIVRRDALNSDRVGFRSIWRRVAEVCDPLSSFNDTSPSSKWDVERLAKIGNSRPVIALERSASAALSLLVPSGDMWHDLKPIDDDLIDNKAVQQYTSAYRKRLFSYRYDSKAGFQAAIGPAYREMMAYGVPCIHVEEQFGSDAPFLYRYIPLEQIVFTVNAAGIEDTVYRKFPMTAKQMAQKFGEDRLADPVKRVLEDPKQRGEKHFDIIHAVYPSTNDRTDFAFDDVYVDVDNKKVMREGGQYEMPYLFSSFGRVDPRLPYGYSPGMRALPDMKAAHHAKRLLMRAAEKNIDPAYAIHQDFEGVLNINAGAKNRGAISSRGQQLVQPLAMGGNPGLGNEMFEMFTNEVNASLYLDLFAVFLNKPDTTATEALIRAQERADLLSPPFEQQEAMLGRLVAREISILNRKVENGEIDLPAMPDVLRDNGGIDLEFTSPLSQLRRSRQASNNMQAINAVGQIAQYDPGVLDIVDFDEAAYEVGQSFGAAPSVWRDREAVQAIRQSRAQQQQAMMAQQQQAMQVEQAAKMAPVLETMAGGGQQ</sequence>
<evidence type="ECO:0000256" key="1">
    <source>
        <dbReference type="ARBA" id="ARBA00004328"/>
    </source>
</evidence>
<dbReference type="Proteomes" id="UP001529180">
    <property type="component" value="Unassembled WGS sequence"/>
</dbReference>
<evidence type="ECO:0000313" key="4">
    <source>
        <dbReference type="EMBL" id="MDG4721594.1"/>
    </source>
</evidence>
<evidence type="ECO:0000256" key="2">
    <source>
        <dbReference type="ARBA" id="ARBA00022612"/>
    </source>
</evidence>
<protein>
    <submittedName>
        <fullName evidence="4">Portal protein</fullName>
    </submittedName>
</protein>
<keyword evidence="5" id="KW-1185">Reference proteome</keyword>
<proteinExistence type="predicted"/>
<comment type="subcellular location">
    <subcellularLocation>
        <location evidence="1">Virion</location>
    </subcellularLocation>
</comment>
<keyword evidence="3" id="KW-0231">Viral genome packaging</keyword>
<organism evidence="4 5">
    <name type="scientific">Thalassospira aquimaris</name>
    <dbReference type="NCBI Taxonomy" id="3037796"/>
    <lineage>
        <taxon>Bacteria</taxon>
        <taxon>Pseudomonadati</taxon>
        <taxon>Pseudomonadota</taxon>
        <taxon>Alphaproteobacteria</taxon>
        <taxon>Rhodospirillales</taxon>
        <taxon>Thalassospiraceae</taxon>
        <taxon>Thalassospira</taxon>
    </lineage>
</organism>
<evidence type="ECO:0000256" key="3">
    <source>
        <dbReference type="ARBA" id="ARBA00023219"/>
    </source>
</evidence>
<keyword evidence="2" id="KW-1188">Viral release from host cell</keyword>
<reference evidence="4 5" key="1">
    <citation type="submission" date="2023-03" db="EMBL/GenBank/DDBJ databases">
        <title>Strain FZY0004 represents a novel species in the genus Thalassospira isolated from seawater.</title>
        <authorList>
            <person name="Fu Z.-Y."/>
        </authorList>
    </citation>
    <scope>NUCLEOTIDE SEQUENCE [LARGE SCALE GENOMIC DNA]</scope>
    <source>
        <strain evidence="4 5">FZY0004</strain>
    </source>
</reference>
<dbReference type="RefSeq" id="WP_278007043.1">
    <property type="nucleotide sequence ID" value="NZ_JARSBO010000014.1"/>
</dbReference>
<accession>A0ABT6GHU2</accession>
<name>A0ABT6GHU2_9PROT</name>
<dbReference type="Pfam" id="PF12236">
    <property type="entry name" value="Head-tail_con"/>
    <property type="match status" value="1"/>
</dbReference>
<evidence type="ECO:0000313" key="5">
    <source>
        <dbReference type="Proteomes" id="UP001529180"/>
    </source>
</evidence>
<dbReference type="InterPro" id="IPR020991">
    <property type="entry name" value="Connector_podovirus"/>
</dbReference>
<comment type="caution">
    <text evidence="4">The sequence shown here is derived from an EMBL/GenBank/DDBJ whole genome shotgun (WGS) entry which is preliminary data.</text>
</comment>
<gene>
    <name evidence="4" type="ORF">P7680_21500</name>
</gene>